<keyword evidence="2" id="KW-0274">FAD</keyword>
<dbReference type="Proteomes" id="UP000292957">
    <property type="component" value="Unassembled WGS sequence"/>
</dbReference>
<evidence type="ECO:0000256" key="2">
    <source>
        <dbReference type="ARBA" id="ARBA00022827"/>
    </source>
</evidence>
<dbReference type="Pfam" id="PF01494">
    <property type="entry name" value="FAD_binding_3"/>
    <property type="match status" value="1"/>
</dbReference>
<keyword evidence="4" id="KW-0503">Monooxygenase</keyword>
<dbReference type="PANTHER" id="PTHR46972:SF1">
    <property type="entry name" value="FAD DEPENDENT OXIDOREDUCTASE DOMAIN-CONTAINING PROTEIN"/>
    <property type="match status" value="1"/>
</dbReference>
<evidence type="ECO:0000256" key="4">
    <source>
        <dbReference type="ARBA" id="ARBA00023033"/>
    </source>
</evidence>
<dbReference type="InterPro" id="IPR036188">
    <property type="entry name" value="FAD/NAD-bd_sf"/>
</dbReference>
<dbReference type="SUPFAM" id="SSF51905">
    <property type="entry name" value="FAD/NAD(P)-binding domain"/>
    <property type="match status" value="1"/>
</dbReference>
<evidence type="ECO:0000256" key="3">
    <source>
        <dbReference type="ARBA" id="ARBA00023002"/>
    </source>
</evidence>
<accession>A0A4Q9N161</accession>
<dbReference type="InterPro" id="IPR002938">
    <property type="entry name" value="FAD-bd"/>
</dbReference>
<dbReference type="PANTHER" id="PTHR46972">
    <property type="entry name" value="MONOOXYGENASE ASQM-RELATED"/>
    <property type="match status" value="1"/>
</dbReference>
<dbReference type="Gene3D" id="3.50.50.60">
    <property type="entry name" value="FAD/NAD(P)-binding domain"/>
    <property type="match status" value="1"/>
</dbReference>
<dbReference type="GO" id="GO:0004497">
    <property type="term" value="F:monooxygenase activity"/>
    <property type="evidence" value="ECO:0007669"/>
    <property type="project" value="UniProtKB-KW"/>
</dbReference>
<dbReference type="OrthoDB" id="655030at2759"/>
<name>A0A4Q9N161_9APHY</name>
<evidence type="ECO:0000259" key="5">
    <source>
        <dbReference type="Pfam" id="PF01494"/>
    </source>
</evidence>
<protein>
    <submittedName>
        <fullName evidence="6">FAD/NAD(P)-binding domain-containing protein</fullName>
    </submittedName>
</protein>
<dbReference type="EMBL" id="ML143389">
    <property type="protein sequence ID" value="TBU34189.1"/>
    <property type="molecule type" value="Genomic_DNA"/>
</dbReference>
<reference evidence="6" key="1">
    <citation type="submission" date="2019-01" db="EMBL/GenBank/DDBJ databases">
        <title>Draft genome sequences of three monokaryotic isolates of the white-rot basidiomycete fungus Dichomitus squalens.</title>
        <authorList>
            <consortium name="DOE Joint Genome Institute"/>
            <person name="Lopez S.C."/>
            <person name="Andreopoulos B."/>
            <person name="Pangilinan J."/>
            <person name="Lipzen A."/>
            <person name="Riley R."/>
            <person name="Ahrendt S."/>
            <person name="Ng V."/>
            <person name="Barry K."/>
            <person name="Daum C."/>
            <person name="Grigoriev I.V."/>
            <person name="Hilden K.S."/>
            <person name="Makela M.R."/>
            <person name="de Vries R.P."/>
        </authorList>
    </citation>
    <scope>NUCLEOTIDE SEQUENCE [LARGE SCALE GENOMIC DNA]</scope>
    <source>
        <strain evidence="6">OM18370.1</strain>
    </source>
</reference>
<proteinExistence type="predicted"/>
<gene>
    <name evidence="6" type="ORF">BD311DRAFT_346353</name>
</gene>
<organism evidence="6">
    <name type="scientific">Dichomitus squalens</name>
    <dbReference type="NCBI Taxonomy" id="114155"/>
    <lineage>
        <taxon>Eukaryota</taxon>
        <taxon>Fungi</taxon>
        <taxon>Dikarya</taxon>
        <taxon>Basidiomycota</taxon>
        <taxon>Agaricomycotina</taxon>
        <taxon>Agaricomycetes</taxon>
        <taxon>Polyporales</taxon>
        <taxon>Polyporaceae</taxon>
        <taxon>Dichomitus</taxon>
    </lineage>
</organism>
<dbReference type="AlphaFoldDB" id="A0A4Q9N161"/>
<evidence type="ECO:0000313" key="6">
    <source>
        <dbReference type="EMBL" id="TBU34189.1"/>
    </source>
</evidence>
<dbReference type="PRINTS" id="PR00420">
    <property type="entry name" value="RNGMNOXGNASE"/>
</dbReference>
<keyword evidence="3" id="KW-0560">Oxidoreductase</keyword>
<keyword evidence="1" id="KW-0285">Flavoprotein</keyword>
<dbReference type="GO" id="GO:0071949">
    <property type="term" value="F:FAD binding"/>
    <property type="evidence" value="ECO:0007669"/>
    <property type="project" value="InterPro"/>
</dbReference>
<sequence length="400" mass="43528">MATTAYPRIAIIGGGPGGLTLALTLHRRGVPFTVYERETSADSRAHLGGMLDLGYESGQRALRENGLGEVFARNSRPEADSFRAYDPEGNLLFAKDPDPNQDPLDVRPEIDRSVLRKILVDAIPANAVKWSQALASVRDLGNGERELTFANGNTAVVDILVGADGANSRVRPLVSSAVPIYHGVTGAEISIAPEDTKKPELQDVVSMLGNGSMFSFGHRMMLGSQLNGDGRIRTYARFPGPEDWKLPNEPAEARKVLLEIFKNRAPSLRKLIEYCDDGAIYQRSLYRLPLDHKWEHVPGVTILGDAAHLMSPAAGAGVNLAKLDALELGIVLADTINGARTVEEREAAVATWEKERIEAANHFVVIANINVQAWTSTEDPASMLQSMFKRMGDSAVRRKA</sequence>
<evidence type="ECO:0000256" key="1">
    <source>
        <dbReference type="ARBA" id="ARBA00022630"/>
    </source>
</evidence>
<feature type="domain" description="FAD-binding" evidence="5">
    <location>
        <begin position="9"/>
        <end position="360"/>
    </location>
</feature>